<evidence type="ECO:0008006" key="4">
    <source>
        <dbReference type="Google" id="ProtNLM"/>
    </source>
</evidence>
<protein>
    <recommendedName>
        <fullName evidence="4">TIGR03016 family PEP-CTERM system-associated outer membrane protein</fullName>
    </recommendedName>
</protein>
<dbReference type="EMBL" id="JBHSGI010000009">
    <property type="protein sequence ID" value="MFC4669374.1"/>
    <property type="molecule type" value="Genomic_DNA"/>
</dbReference>
<evidence type="ECO:0000256" key="1">
    <source>
        <dbReference type="SAM" id="MobiDB-lite"/>
    </source>
</evidence>
<dbReference type="Proteomes" id="UP001595973">
    <property type="component" value="Unassembled WGS sequence"/>
</dbReference>
<keyword evidence="3" id="KW-1185">Reference proteome</keyword>
<name>A0ABV9KHN2_9RHOB</name>
<proteinExistence type="predicted"/>
<organism evidence="2 3">
    <name type="scientific">Seohaeicola nanhaiensis</name>
    <dbReference type="NCBI Taxonomy" id="1387282"/>
    <lineage>
        <taxon>Bacteria</taxon>
        <taxon>Pseudomonadati</taxon>
        <taxon>Pseudomonadota</taxon>
        <taxon>Alphaproteobacteria</taxon>
        <taxon>Rhodobacterales</taxon>
        <taxon>Roseobacteraceae</taxon>
        <taxon>Seohaeicola</taxon>
    </lineage>
</organism>
<evidence type="ECO:0000313" key="2">
    <source>
        <dbReference type="EMBL" id="MFC4669374.1"/>
    </source>
</evidence>
<comment type="caution">
    <text evidence="2">The sequence shown here is derived from an EMBL/GenBank/DDBJ whole genome shotgun (WGS) entry which is preliminary data.</text>
</comment>
<reference evidence="3" key="1">
    <citation type="journal article" date="2019" name="Int. J. Syst. Evol. Microbiol.">
        <title>The Global Catalogue of Microorganisms (GCM) 10K type strain sequencing project: providing services to taxonomists for standard genome sequencing and annotation.</title>
        <authorList>
            <consortium name="The Broad Institute Genomics Platform"/>
            <consortium name="The Broad Institute Genome Sequencing Center for Infectious Disease"/>
            <person name="Wu L."/>
            <person name="Ma J."/>
        </authorList>
    </citation>
    <scope>NUCLEOTIDE SEQUENCE [LARGE SCALE GENOMIC DNA]</scope>
    <source>
        <strain evidence="3">CGMCC 4.7283</strain>
    </source>
</reference>
<feature type="compositionally biased region" description="Polar residues" evidence="1">
    <location>
        <begin position="259"/>
        <end position="280"/>
    </location>
</feature>
<dbReference type="RefSeq" id="WP_380717792.1">
    <property type="nucleotide sequence ID" value="NZ_JBHSGI010000009.1"/>
</dbReference>
<evidence type="ECO:0000313" key="3">
    <source>
        <dbReference type="Proteomes" id="UP001595973"/>
    </source>
</evidence>
<feature type="region of interest" description="Disordered" evidence="1">
    <location>
        <begin position="255"/>
        <end position="280"/>
    </location>
</feature>
<gene>
    <name evidence="2" type="ORF">ACFO5X_12485</name>
</gene>
<accession>A0ABV9KHN2</accession>
<sequence>MVYMTGPTLAQDEGGGLRVSLGVQQSFGTSDNLSLGVPGSLANPEEGRTTLSTTDLALNVSSETRTQKFNFLIGGALRFGSIPSGSRVQTGFVDPAAALHYSIEAARARLSLDASYSESALSQSRPLWDFRDEDNVITPPSDLANLQGTGDRQASNFSFDYEAGIDAPIGFRLQATRDSVKYINATTAAPTDYDRANVKLSTYFRFSPGTAGVIDLSASRYNNNVVGTTEDSRSIGVGFDRELATGAMVSARVGYTDGDPNNTGGTAQSSSGVTGSLNYSQPTPNGSFGASYALTRDASGDVDTLSVQRSIILPTGSLAFNVGASSLQGGSPELIGGLSWQHQMPTSTISLSLDRRVQVDSNNDNVFVTSLAGQFRHQVNAQSSIFANVSYFLTDGSSTSNDVARTDLSMGYSYELTSDWDLNAGVNLTTRDETLVGSPLSPTLGKGTSNGVFVSLSRKFDLN</sequence>